<evidence type="ECO:0000313" key="3">
    <source>
        <dbReference type="Proteomes" id="UP001479290"/>
    </source>
</evidence>
<keyword evidence="3" id="KW-1185">Reference proteome</keyword>
<reference evidence="2 3" key="1">
    <citation type="submission" date="2024-05" db="EMBL/GenBank/DDBJ databases">
        <title>A high-quality chromosomal-level genome assembly of Topmouth culter (Culter alburnus).</title>
        <authorList>
            <person name="Zhao H."/>
        </authorList>
    </citation>
    <scope>NUCLEOTIDE SEQUENCE [LARGE SCALE GENOMIC DNA]</scope>
    <source>
        <strain evidence="2">CATC2023</strain>
        <tissue evidence="2">Muscle</tissue>
    </source>
</reference>
<accession>A0AAW1YZR3</accession>
<comment type="caution">
    <text evidence="2">The sequence shown here is derived from an EMBL/GenBank/DDBJ whole genome shotgun (WGS) entry which is preliminary data.</text>
</comment>
<evidence type="ECO:0000256" key="1">
    <source>
        <dbReference type="SAM" id="MobiDB-lite"/>
    </source>
</evidence>
<name>A0AAW1YZR3_CULAL</name>
<dbReference type="AlphaFoldDB" id="A0AAW1YZR3"/>
<protein>
    <submittedName>
        <fullName evidence="2">Uncharacterized protein</fullName>
    </submittedName>
</protein>
<feature type="compositionally biased region" description="Basic and acidic residues" evidence="1">
    <location>
        <begin position="1"/>
        <end position="30"/>
    </location>
</feature>
<organism evidence="2 3">
    <name type="scientific">Culter alburnus</name>
    <name type="common">Topmouth culter</name>
    <dbReference type="NCBI Taxonomy" id="194366"/>
    <lineage>
        <taxon>Eukaryota</taxon>
        <taxon>Metazoa</taxon>
        <taxon>Chordata</taxon>
        <taxon>Craniata</taxon>
        <taxon>Vertebrata</taxon>
        <taxon>Euteleostomi</taxon>
        <taxon>Actinopterygii</taxon>
        <taxon>Neopterygii</taxon>
        <taxon>Teleostei</taxon>
        <taxon>Ostariophysi</taxon>
        <taxon>Cypriniformes</taxon>
        <taxon>Xenocyprididae</taxon>
        <taxon>Xenocypridinae</taxon>
        <taxon>Culter</taxon>
    </lineage>
</organism>
<feature type="non-terminal residue" evidence="2">
    <location>
        <position position="1"/>
    </location>
</feature>
<dbReference type="Proteomes" id="UP001479290">
    <property type="component" value="Unassembled WGS sequence"/>
</dbReference>
<proteinExistence type="predicted"/>
<feature type="region of interest" description="Disordered" evidence="1">
    <location>
        <begin position="1"/>
        <end position="49"/>
    </location>
</feature>
<evidence type="ECO:0000313" key="2">
    <source>
        <dbReference type="EMBL" id="KAK9953719.1"/>
    </source>
</evidence>
<gene>
    <name evidence="2" type="ORF">ABG768_015848</name>
</gene>
<sequence length="49" mass="5908">ERGGRGATHEKRKRSTEDRGRKADIGEDMRKKKQRWKTKTQVLKVRERE</sequence>
<dbReference type="EMBL" id="JAWDJR010000022">
    <property type="protein sequence ID" value="KAK9953719.1"/>
    <property type="molecule type" value="Genomic_DNA"/>
</dbReference>